<keyword evidence="3" id="KW-1185">Reference proteome</keyword>
<feature type="transmembrane region" description="Helical" evidence="1">
    <location>
        <begin position="21"/>
        <end position="43"/>
    </location>
</feature>
<dbReference type="Proteomes" id="UP001056635">
    <property type="component" value="Chromosome"/>
</dbReference>
<accession>A0ABY4RBV7</accession>
<evidence type="ECO:0000256" key="1">
    <source>
        <dbReference type="SAM" id="Phobius"/>
    </source>
</evidence>
<evidence type="ECO:0000313" key="3">
    <source>
        <dbReference type="Proteomes" id="UP001056635"/>
    </source>
</evidence>
<dbReference type="EMBL" id="CP082904">
    <property type="protein sequence ID" value="UQY44813.1"/>
    <property type="molecule type" value="Genomic_DNA"/>
</dbReference>
<feature type="transmembrane region" description="Helical" evidence="1">
    <location>
        <begin position="49"/>
        <end position="74"/>
    </location>
</feature>
<keyword evidence="1" id="KW-0472">Membrane</keyword>
<protein>
    <submittedName>
        <fullName evidence="2">Uncharacterized protein</fullName>
    </submittedName>
</protein>
<keyword evidence="1" id="KW-0812">Transmembrane</keyword>
<gene>
    <name evidence="2" type="ORF">K6958_03745</name>
</gene>
<reference evidence="2" key="1">
    <citation type="submission" date="2021-09" db="EMBL/GenBank/DDBJ databases">
        <title>First case of bloodstream infection caused by Mixta hanseatica sp. nov., a member of the Erwiniaceae family.</title>
        <authorList>
            <person name="Both A."/>
            <person name="Huang J."/>
            <person name="Wenzel P."/>
            <person name="Aepfelbacher M."/>
            <person name="Rohde H."/>
            <person name="Christner M."/>
            <person name="Hentschke M."/>
        </authorList>
    </citation>
    <scope>NUCLEOTIDE SEQUENCE</scope>
    <source>
        <strain evidence="2">X22927</strain>
    </source>
</reference>
<proteinExistence type="predicted"/>
<dbReference type="RefSeq" id="WP_249893408.1">
    <property type="nucleotide sequence ID" value="NZ_CP082904.1"/>
</dbReference>
<sequence>MRELQRTEIQAVSGAAISADAMLGMGYAGLALTIPVIVGGAILGVPTLGLGFIAMTAGIVGTAISGGMTIMGIVMSAISKGKNKPAPVPEPVTPVE</sequence>
<evidence type="ECO:0000313" key="2">
    <source>
        <dbReference type="EMBL" id="UQY44813.1"/>
    </source>
</evidence>
<keyword evidence="1" id="KW-1133">Transmembrane helix</keyword>
<name>A0ABY4RBV7_9GAMM</name>
<organism evidence="2 3">
    <name type="scientific">Mixta hanseatica</name>
    <dbReference type="NCBI Taxonomy" id="2872648"/>
    <lineage>
        <taxon>Bacteria</taxon>
        <taxon>Pseudomonadati</taxon>
        <taxon>Pseudomonadota</taxon>
        <taxon>Gammaproteobacteria</taxon>
        <taxon>Enterobacterales</taxon>
        <taxon>Erwiniaceae</taxon>
        <taxon>Mixta</taxon>
    </lineage>
</organism>